<reference evidence="1 2" key="1">
    <citation type="submission" date="2020-08" db="EMBL/GenBank/DDBJ databases">
        <title>Cohnella phylogeny.</title>
        <authorList>
            <person name="Dunlap C."/>
        </authorList>
    </citation>
    <scope>NUCLEOTIDE SEQUENCE [LARGE SCALE GENOMIC DNA]</scope>
    <source>
        <strain evidence="1 2">DSM 103658</strain>
    </source>
</reference>
<dbReference type="EMBL" id="JACJVN010000054">
    <property type="protein sequence ID" value="MBB6678340.1"/>
    <property type="molecule type" value="Genomic_DNA"/>
</dbReference>
<accession>A0A841TGI2</accession>
<proteinExistence type="predicted"/>
<name>A0A841TGI2_9BACL</name>
<sequence length="185" mass="21793">MQDTINKIIEVNEDIAQFWSNSHGWAPSSAADLLEKSRLDWQVSLSHTLHRWVDAPEANAPDHDGSLILAWTNIGTLVENTMKLFLSVYLTDYRVDEKAIMYKGKVVDPDGAKFYKLIVFFKDKIWMDEERDDRNQWVTKIQQRRNAIHAYKNREIGSFEELHQVIREYLDLIEDLNVRLPRPDY</sequence>
<evidence type="ECO:0008006" key="3">
    <source>
        <dbReference type="Google" id="ProtNLM"/>
    </source>
</evidence>
<dbReference type="Proteomes" id="UP000574133">
    <property type="component" value="Unassembled WGS sequence"/>
</dbReference>
<keyword evidence="2" id="KW-1185">Reference proteome</keyword>
<organism evidence="1 2">
    <name type="scientific">Cohnella lubricantis</name>
    <dbReference type="NCBI Taxonomy" id="2163172"/>
    <lineage>
        <taxon>Bacteria</taxon>
        <taxon>Bacillati</taxon>
        <taxon>Bacillota</taxon>
        <taxon>Bacilli</taxon>
        <taxon>Bacillales</taxon>
        <taxon>Paenibacillaceae</taxon>
        <taxon>Cohnella</taxon>
    </lineage>
</organism>
<evidence type="ECO:0000313" key="2">
    <source>
        <dbReference type="Proteomes" id="UP000574133"/>
    </source>
</evidence>
<dbReference type="AlphaFoldDB" id="A0A841TGI2"/>
<evidence type="ECO:0000313" key="1">
    <source>
        <dbReference type="EMBL" id="MBB6678340.1"/>
    </source>
</evidence>
<gene>
    <name evidence="1" type="ORF">H4Q31_13610</name>
</gene>
<protein>
    <recommendedName>
        <fullName evidence="3">RiboL-PSP-HEPN domain-containing protein</fullName>
    </recommendedName>
</protein>
<comment type="caution">
    <text evidence="1">The sequence shown here is derived from an EMBL/GenBank/DDBJ whole genome shotgun (WGS) entry which is preliminary data.</text>
</comment>